<dbReference type="STRING" id="1314800.A0A1B7MSN8"/>
<accession>A0A1B7MSN8</accession>
<evidence type="ECO:0000313" key="2">
    <source>
        <dbReference type="Proteomes" id="UP000092154"/>
    </source>
</evidence>
<proteinExistence type="predicted"/>
<protein>
    <recommendedName>
        <fullName evidence="3">Transposase Tc1-like domain-containing protein</fullName>
    </recommendedName>
</protein>
<evidence type="ECO:0008006" key="3">
    <source>
        <dbReference type="Google" id="ProtNLM"/>
    </source>
</evidence>
<dbReference type="InterPro" id="IPR009057">
    <property type="entry name" value="Homeodomain-like_sf"/>
</dbReference>
<organism evidence="1 2">
    <name type="scientific">Rhizopogon vinicolor AM-OR11-026</name>
    <dbReference type="NCBI Taxonomy" id="1314800"/>
    <lineage>
        <taxon>Eukaryota</taxon>
        <taxon>Fungi</taxon>
        <taxon>Dikarya</taxon>
        <taxon>Basidiomycota</taxon>
        <taxon>Agaricomycotina</taxon>
        <taxon>Agaricomycetes</taxon>
        <taxon>Agaricomycetidae</taxon>
        <taxon>Boletales</taxon>
        <taxon>Suillineae</taxon>
        <taxon>Rhizopogonaceae</taxon>
        <taxon>Rhizopogon</taxon>
    </lineage>
</organism>
<reference evidence="1 2" key="1">
    <citation type="submission" date="2016-06" db="EMBL/GenBank/DDBJ databases">
        <title>Comparative genomics of the ectomycorrhizal sister species Rhizopogon vinicolor and Rhizopogon vesiculosus (Basidiomycota: Boletales) reveals a divergence of the mating type B locus.</title>
        <authorList>
            <consortium name="DOE Joint Genome Institute"/>
            <person name="Mujic A.B."/>
            <person name="Kuo A."/>
            <person name="Tritt A."/>
            <person name="Lipzen A."/>
            <person name="Chen C."/>
            <person name="Johnson J."/>
            <person name="Sharma A."/>
            <person name="Barry K."/>
            <person name="Grigoriev I.V."/>
            <person name="Spatafora J.W."/>
        </authorList>
    </citation>
    <scope>NUCLEOTIDE SEQUENCE [LARGE SCALE GENOMIC DNA]</scope>
    <source>
        <strain evidence="1 2">AM-OR11-026</strain>
    </source>
</reference>
<evidence type="ECO:0000313" key="1">
    <source>
        <dbReference type="EMBL" id="OAX35628.1"/>
    </source>
</evidence>
<keyword evidence="2" id="KW-1185">Reference proteome</keyword>
<gene>
    <name evidence="1" type="ORF">K503DRAFT_357156</name>
</gene>
<dbReference type="InParanoid" id="A0A1B7MSN8"/>
<dbReference type="EMBL" id="KV448482">
    <property type="protein sequence ID" value="OAX35628.1"/>
    <property type="molecule type" value="Genomic_DNA"/>
</dbReference>
<dbReference type="Proteomes" id="UP000092154">
    <property type="component" value="Unassembled WGS sequence"/>
</dbReference>
<dbReference type="SUPFAM" id="SSF46689">
    <property type="entry name" value="Homeodomain-like"/>
    <property type="match status" value="1"/>
</dbReference>
<dbReference type="OrthoDB" id="2641874at2759"/>
<name>A0A1B7MSN8_9AGAM</name>
<dbReference type="AlphaFoldDB" id="A0A1B7MSN8"/>
<sequence>MRHIPEAAKQQWVTMSAHMKSSDIARVTHSNHRTINRALRLSRLTGSVVQKPLQAGCPRQLTHDVKLSLMCHWKSTILLSQYLEACVERNPDIYVHELQHALREEWRYHRRHCTF</sequence>